<comment type="caution">
    <text evidence="10">The sequence shown here is derived from an EMBL/GenBank/DDBJ whole genome shotgun (WGS) entry which is preliminary data.</text>
</comment>
<protein>
    <recommendedName>
        <fullName evidence="2">Cysteine--tRNA ligase</fullName>
    </recommendedName>
</protein>
<feature type="domain" description="tRNA synthetases class I catalytic" evidence="8">
    <location>
        <begin position="3"/>
        <end position="100"/>
    </location>
</feature>
<keyword evidence="3 10" id="KW-0436">Ligase</keyword>
<keyword evidence="5" id="KW-0547">Nucleotide-binding</keyword>
<dbReference type="InterPro" id="IPR056411">
    <property type="entry name" value="CysS_C"/>
</dbReference>
<dbReference type="SUPFAM" id="SSF52374">
    <property type="entry name" value="Nucleotidylyl transferase"/>
    <property type="match status" value="1"/>
</dbReference>
<dbReference type="InterPro" id="IPR009080">
    <property type="entry name" value="tRNAsynth_Ia_anticodon-bd"/>
</dbReference>
<evidence type="ECO:0000256" key="4">
    <source>
        <dbReference type="ARBA" id="ARBA00022723"/>
    </source>
</evidence>
<dbReference type="Gene3D" id="3.40.50.620">
    <property type="entry name" value="HUPs"/>
    <property type="match status" value="1"/>
</dbReference>
<dbReference type="GO" id="GO:0004817">
    <property type="term" value="F:cysteine-tRNA ligase activity"/>
    <property type="evidence" value="ECO:0007669"/>
    <property type="project" value="TreeGrafter"/>
</dbReference>
<dbReference type="Pfam" id="PF23493">
    <property type="entry name" value="CysS_C"/>
    <property type="match status" value="1"/>
</dbReference>
<keyword evidence="7" id="KW-0067">ATP-binding</keyword>
<evidence type="ECO:0000259" key="8">
    <source>
        <dbReference type="Pfam" id="PF01406"/>
    </source>
</evidence>
<keyword evidence="4" id="KW-0479">Metal-binding</keyword>
<sequence>DTAITTRIFGPRYDLHGGGLDLIFPHHEAEIAQAESATGAAPLVNYWMHWGLLNLHGEKMSKSVGNTSSLAGAIDAFGPEVLRFFYLNAHYRSPLEFDEATSLPEANEAYARLARPAGRLQELLDRDGIDRPGLDLTEERARAAEDLVEQLDRTLANDFASREAIALLFGWSRTLADDLDGLARWSGAALEQLAAPYRWGEEVLGLFVRAPTPPDGALAGAVATAIAARQRARARGDFAEADRIRAELAAAGISLEDGSAGTRWTTGGT</sequence>
<evidence type="ECO:0000256" key="6">
    <source>
        <dbReference type="ARBA" id="ARBA00022833"/>
    </source>
</evidence>
<accession>T1AHY9</accession>
<dbReference type="PANTHER" id="PTHR10890:SF3">
    <property type="entry name" value="CYSTEINE--TRNA LIGASE, CYTOPLASMIC"/>
    <property type="match status" value="1"/>
</dbReference>
<dbReference type="EMBL" id="AUZY01009585">
    <property type="protein sequence ID" value="EQD41600.1"/>
    <property type="molecule type" value="Genomic_DNA"/>
</dbReference>
<gene>
    <name evidence="10" type="ORF">B1B_14466</name>
</gene>
<feature type="domain" description="Cysteinyl-tRNA ligase anticodon binding" evidence="9">
    <location>
        <begin position="217"/>
        <end position="264"/>
    </location>
</feature>
<evidence type="ECO:0000256" key="3">
    <source>
        <dbReference type="ARBA" id="ARBA00022598"/>
    </source>
</evidence>
<dbReference type="InterPro" id="IPR014729">
    <property type="entry name" value="Rossmann-like_a/b/a_fold"/>
</dbReference>
<name>T1AHY9_9ZZZZ</name>
<dbReference type="GO" id="GO:0005829">
    <property type="term" value="C:cytosol"/>
    <property type="evidence" value="ECO:0007669"/>
    <property type="project" value="TreeGrafter"/>
</dbReference>
<evidence type="ECO:0000256" key="7">
    <source>
        <dbReference type="ARBA" id="ARBA00022840"/>
    </source>
</evidence>
<evidence type="ECO:0000313" key="10">
    <source>
        <dbReference type="EMBL" id="EQD41600.1"/>
    </source>
</evidence>
<dbReference type="PANTHER" id="PTHR10890">
    <property type="entry name" value="CYSTEINYL-TRNA SYNTHETASE"/>
    <property type="match status" value="1"/>
</dbReference>
<evidence type="ECO:0000259" key="9">
    <source>
        <dbReference type="Pfam" id="PF23493"/>
    </source>
</evidence>
<comment type="cofactor">
    <cofactor evidence="1">
        <name>Zn(2+)</name>
        <dbReference type="ChEBI" id="CHEBI:29105"/>
    </cofactor>
</comment>
<reference evidence="10" key="1">
    <citation type="submission" date="2013-08" db="EMBL/GenBank/DDBJ databases">
        <authorList>
            <person name="Mendez C."/>
            <person name="Richter M."/>
            <person name="Ferrer M."/>
            <person name="Sanchez J."/>
        </authorList>
    </citation>
    <scope>NUCLEOTIDE SEQUENCE</scope>
</reference>
<evidence type="ECO:0000256" key="5">
    <source>
        <dbReference type="ARBA" id="ARBA00022741"/>
    </source>
</evidence>
<dbReference type="GO" id="GO:0005524">
    <property type="term" value="F:ATP binding"/>
    <property type="evidence" value="ECO:0007669"/>
    <property type="project" value="UniProtKB-KW"/>
</dbReference>
<feature type="non-terminal residue" evidence="10">
    <location>
        <position position="1"/>
    </location>
</feature>
<keyword evidence="10" id="KW-0030">Aminoacyl-tRNA synthetase</keyword>
<evidence type="ECO:0000256" key="2">
    <source>
        <dbReference type="ARBA" id="ARBA00014738"/>
    </source>
</evidence>
<dbReference type="Pfam" id="PF01406">
    <property type="entry name" value="tRNA-synt_1e"/>
    <property type="match status" value="1"/>
</dbReference>
<keyword evidence="6" id="KW-0862">Zinc</keyword>
<dbReference type="Gene3D" id="1.20.120.1910">
    <property type="entry name" value="Cysteine-tRNA ligase, C-terminal anti-codon recognition domain"/>
    <property type="match status" value="1"/>
</dbReference>
<dbReference type="InterPro" id="IPR024909">
    <property type="entry name" value="Cys-tRNA/MSH_ligase"/>
</dbReference>
<dbReference type="GO" id="GO:0006423">
    <property type="term" value="P:cysteinyl-tRNA aminoacylation"/>
    <property type="evidence" value="ECO:0007669"/>
    <property type="project" value="TreeGrafter"/>
</dbReference>
<dbReference type="SUPFAM" id="SSF47323">
    <property type="entry name" value="Anticodon-binding domain of a subclass of class I aminoacyl-tRNA synthetases"/>
    <property type="match status" value="1"/>
</dbReference>
<evidence type="ECO:0000256" key="1">
    <source>
        <dbReference type="ARBA" id="ARBA00001947"/>
    </source>
</evidence>
<dbReference type="InterPro" id="IPR032678">
    <property type="entry name" value="tRNA-synt_1_cat_dom"/>
</dbReference>
<proteinExistence type="predicted"/>
<organism evidence="10">
    <name type="scientific">mine drainage metagenome</name>
    <dbReference type="NCBI Taxonomy" id="410659"/>
    <lineage>
        <taxon>unclassified sequences</taxon>
        <taxon>metagenomes</taxon>
        <taxon>ecological metagenomes</taxon>
    </lineage>
</organism>
<dbReference type="GO" id="GO:0046872">
    <property type="term" value="F:metal ion binding"/>
    <property type="evidence" value="ECO:0007669"/>
    <property type="project" value="UniProtKB-KW"/>
</dbReference>
<reference evidence="10" key="2">
    <citation type="journal article" date="2014" name="ISME J.">
        <title>Microbial stratification in low pH oxic and suboxic macroscopic growths along an acid mine drainage.</title>
        <authorList>
            <person name="Mendez-Garcia C."/>
            <person name="Mesa V."/>
            <person name="Sprenger R.R."/>
            <person name="Richter M."/>
            <person name="Diez M.S."/>
            <person name="Solano J."/>
            <person name="Bargiela R."/>
            <person name="Golyshina O.V."/>
            <person name="Manteca A."/>
            <person name="Ramos J.L."/>
            <person name="Gallego J.R."/>
            <person name="Llorente I."/>
            <person name="Martins Dos Santos V.A."/>
            <person name="Jensen O.N."/>
            <person name="Pelaez A.I."/>
            <person name="Sanchez J."/>
            <person name="Ferrer M."/>
        </authorList>
    </citation>
    <scope>NUCLEOTIDE SEQUENCE</scope>
</reference>
<dbReference type="AlphaFoldDB" id="T1AHY9"/>